<keyword evidence="2" id="KW-0472">Membrane</keyword>
<keyword evidence="4" id="KW-1185">Reference proteome</keyword>
<name>A0A3P6U3U1_DIBLA</name>
<keyword evidence="2" id="KW-0812">Transmembrane</keyword>
<accession>A0A3P6U3U1</accession>
<feature type="region of interest" description="Disordered" evidence="1">
    <location>
        <begin position="1"/>
        <end position="27"/>
    </location>
</feature>
<feature type="compositionally biased region" description="Low complexity" evidence="1">
    <location>
        <begin position="41"/>
        <end position="73"/>
    </location>
</feature>
<sequence>MSKSTFLQKETAPIKRGESPFTNPLPEKDYLAPWRSCRASMLSTSSDSNDSPLNQRGPSASSPSPTSSTSSSPQRSLLGRGSNLPKRMGSLVIFRVHASITDDVQSLVEFIAALLSDQEAPDSAFKPSGGKLSSPSSLSSTTQGRRSHFVWDRFTLFYFACTAYPYTVLLFLPCDNYQHL</sequence>
<evidence type="ECO:0000313" key="4">
    <source>
        <dbReference type="Proteomes" id="UP000281553"/>
    </source>
</evidence>
<feature type="region of interest" description="Disordered" evidence="1">
    <location>
        <begin position="41"/>
        <end position="83"/>
    </location>
</feature>
<proteinExistence type="predicted"/>
<protein>
    <submittedName>
        <fullName evidence="3">Uncharacterized protein</fullName>
    </submittedName>
</protein>
<reference evidence="3 4" key="1">
    <citation type="submission" date="2018-11" db="EMBL/GenBank/DDBJ databases">
        <authorList>
            <consortium name="Pathogen Informatics"/>
        </authorList>
    </citation>
    <scope>NUCLEOTIDE SEQUENCE [LARGE SCALE GENOMIC DNA]</scope>
</reference>
<organism evidence="3 4">
    <name type="scientific">Dibothriocephalus latus</name>
    <name type="common">Fish tapeworm</name>
    <name type="synonym">Diphyllobothrium latum</name>
    <dbReference type="NCBI Taxonomy" id="60516"/>
    <lineage>
        <taxon>Eukaryota</taxon>
        <taxon>Metazoa</taxon>
        <taxon>Spiralia</taxon>
        <taxon>Lophotrochozoa</taxon>
        <taxon>Platyhelminthes</taxon>
        <taxon>Cestoda</taxon>
        <taxon>Eucestoda</taxon>
        <taxon>Diphyllobothriidea</taxon>
        <taxon>Diphyllobothriidae</taxon>
        <taxon>Dibothriocephalus</taxon>
    </lineage>
</organism>
<dbReference type="OrthoDB" id="619536at2759"/>
<keyword evidence="2" id="KW-1133">Transmembrane helix</keyword>
<evidence type="ECO:0000256" key="2">
    <source>
        <dbReference type="SAM" id="Phobius"/>
    </source>
</evidence>
<dbReference type="EMBL" id="UYRU01045441">
    <property type="protein sequence ID" value="VDK89553.1"/>
    <property type="molecule type" value="Genomic_DNA"/>
</dbReference>
<evidence type="ECO:0000256" key="1">
    <source>
        <dbReference type="SAM" id="MobiDB-lite"/>
    </source>
</evidence>
<gene>
    <name evidence="3" type="ORF">DILT_LOCUS4417</name>
</gene>
<dbReference type="Proteomes" id="UP000281553">
    <property type="component" value="Unassembled WGS sequence"/>
</dbReference>
<evidence type="ECO:0000313" key="3">
    <source>
        <dbReference type="EMBL" id="VDK89553.1"/>
    </source>
</evidence>
<feature type="transmembrane region" description="Helical" evidence="2">
    <location>
        <begin position="154"/>
        <end position="172"/>
    </location>
</feature>
<dbReference type="AlphaFoldDB" id="A0A3P6U3U1"/>